<dbReference type="EMBL" id="LGRX02006955">
    <property type="protein sequence ID" value="KAK3275885.1"/>
    <property type="molecule type" value="Genomic_DNA"/>
</dbReference>
<organism evidence="2 3">
    <name type="scientific">Cymbomonas tetramitiformis</name>
    <dbReference type="NCBI Taxonomy" id="36881"/>
    <lineage>
        <taxon>Eukaryota</taxon>
        <taxon>Viridiplantae</taxon>
        <taxon>Chlorophyta</taxon>
        <taxon>Pyramimonadophyceae</taxon>
        <taxon>Pyramimonadales</taxon>
        <taxon>Pyramimonadaceae</taxon>
        <taxon>Cymbomonas</taxon>
    </lineage>
</organism>
<feature type="compositionally biased region" description="Polar residues" evidence="1">
    <location>
        <begin position="300"/>
        <end position="309"/>
    </location>
</feature>
<evidence type="ECO:0000313" key="2">
    <source>
        <dbReference type="EMBL" id="KAK3275885.1"/>
    </source>
</evidence>
<accession>A0AAE0L8S1</accession>
<gene>
    <name evidence="2" type="ORF">CYMTET_16014</name>
</gene>
<feature type="region of interest" description="Disordered" evidence="1">
    <location>
        <begin position="288"/>
        <end position="309"/>
    </location>
</feature>
<feature type="region of interest" description="Disordered" evidence="1">
    <location>
        <begin position="1"/>
        <end position="28"/>
    </location>
</feature>
<proteinExistence type="predicted"/>
<protein>
    <submittedName>
        <fullName evidence="2">Uncharacterized protein</fullName>
    </submittedName>
</protein>
<evidence type="ECO:0000256" key="1">
    <source>
        <dbReference type="SAM" id="MobiDB-lite"/>
    </source>
</evidence>
<comment type="caution">
    <text evidence="2">The sequence shown here is derived from an EMBL/GenBank/DDBJ whole genome shotgun (WGS) entry which is preliminary data.</text>
</comment>
<keyword evidence="3" id="KW-1185">Reference proteome</keyword>
<dbReference type="AlphaFoldDB" id="A0AAE0L8S1"/>
<dbReference type="Proteomes" id="UP001190700">
    <property type="component" value="Unassembled WGS sequence"/>
</dbReference>
<reference evidence="2 3" key="1">
    <citation type="journal article" date="2015" name="Genome Biol. Evol.">
        <title>Comparative Genomics of a Bacterivorous Green Alga Reveals Evolutionary Causalities and Consequences of Phago-Mixotrophic Mode of Nutrition.</title>
        <authorList>
            <person name="Burns J.A."/>
            <person name="Paasch A."/>
            <person name="Narechania A."/>
            <person name="Kim E."/>
        </authorList>
    </citation>
    <scope>NUCLEOTIDE SEQUENCE [LARGE SCALE GENOMIC DNA]</scope>
    <source>
        <strain evidence="2 3">PLY_AMNH</strain>
    </source>
</reference>
<name>A0AAE0L8S1_9CHLO</name>
<sequence>MKTFPRRGIGGAVVASEDAGRGDAGETDDNQQLLRKILEKLKYVEAYVKSTGSHSATSQAVKRQRGGLAGFHNGLGAGGGLRQERYEGSVPLQQAYCQPAAEVTKEDSEHAALLAFRFQQAADQGAEAFTAAAEAYDAPEVLSGEQAGGLDLSAYGFAVEGQAEPCGQDLRDPELVVTGLGGAHAVGVQQPGSMIAFTCEESDGEDAAQPEPQAGEPQLRAGAISLPGEADRMLAAEDAIVRQGPQARADARERAVQESLAAREHSVTAALAAQRWDAEELFVSITEEEGGEAGGEAHSQKQLIAHTTR</sequence>
<evidence type="ECO:0000313" key="3">
    <source>
        <dbReference type="Proteomes" id="UP001190700"/>
    </source>
</evidence>